<dbReference type="InterPro" id="IPR044294">
    <property type="entry name" value="Lipase-like"/>
</dbReference>
<keyword evidence="3" id="KW-1185">Reference proteome</keyword>
<dbReference type="RefSeq" id="XP_001422526.1">
    <property type="nucleotide sequence ID" value="XM_001422489.1"/>
</dbReference>
<reference evidence="2 3" key="1">
    <citation type="journal article" date="2007" name="Proc. Natl. Acad. Sci. U.S.A.">
        <title>The tiny eukaryote Ostreococcus provides genomic insights into the paradox of plankton speciation.</title>
        <authorList>
            <person name="Palenik B."/>
            <person name="Grimwood J."/>
            <person name="Aerts A."/>
            <person name="Rouze P."/>
            <person name="Salamov A."/>
            <person name="Putnam N."/>
            <person name="Dupont C."/>
            <person name="Jorgensen R."/>
            <person name="Derelle E."/>
            <person name="Rombauts S."/>
            <person name="Zhou K."/>
            <person name="Otillar R."/>
            <person name="Merchant S.S."/>
            <person name="Podell S."/>
            <person name="Gaasterland T."/>
            <person name="Napoli C."/>
            <person name="Gendler K."/>
            <person name="Manuell A."/>
            <person name="Tai V."/>
            <person name="Vallon O."/>
            <person name="Piganeau G."/>
            <person name="Jancek S."/>
            <person name="Heijde M."/>
            <person name="Jabbari K."/>
            <person name="Bowler C."/>
            <person name="Lohr M."/>
            <person name="Robbens S."/>
            <person name="Werner G."/>
            <person name="Dubchak I."/>
            <person name="Pazour G.J."/>
            <person name="Ren Q."/>
            <person name="Paulsen I."/>
            <person name="Delwiche C."/>
            <person name="Schmutz J."/>
            <person name="Rokhsar D."/>
            <person name="Van de Peer Y."/>
            <person name="Moreau H."/>
            <person name="Grigoriev I.V."/>
        </authorList>
    </citation>
    <scope>NUCLEOTIDE SEQUENCE [LARGE SCALE GENOMIC DNA]</scope>
    <source>
        <strain evidence="2 3">CCE9901</strain>
    </source>
</reference>
<dbReference type="Proteomes" id="UP000001568">
    <property type="component" value="Chromosome 20"/>
</dbReference>
<accession>A4SAZ4</accession>
<organism evidence="2 3">
    <name type="scientific">Ostreococcus lucimarinus (strain CCE9901)</name>
    <dbReference type="NCBI Taxonomy" id="436017"/>
    <lineage>
        <taxon>Eukaryota</taxon>
        <taxon>Viridiplantae</taxon>
        <taxon>Chlorophyta</taxon>
        <taxon>Mamiellophyceae</taxon>
        <taxon>Mamiellales</taxon>
        <taxon>Bathycoccaceae</taxon>
        <taxon>Ostreococcus</taxon>
    </lineage>
</organism>
<dbReference type="AlphaFoldDB" id="A4SAZ4"/>
<gene>
    <name evidence="2" type="ORF">OSTLU_29432</name>
</gene>
<dbReference type="EMBL" id="CP000600">
    <property type="protein sequence ID" value="ABP00843.1"/>
    <property type="molecule type" value="Genomic_DNA"/>
</dbReference>
<evidence type="ECO:0000313" key="3">
    <source>
        <dbReference type="Proteomes" id="UP000001568"/>
    </source>
</evidence>
<dbReference type="InterPro" id="IPR007751">
    <property type="entry name" value="DUF676_lipase-like"/>
</dbReference>
<dbReference type="PANTHER" id="PTHR12482:SF62">
    <property type="entry name" value="LIPASE ROG1-RELATED"/>
    <property type="match status" value="1"/>
</dbReference>
<dbReference type="Gene3D" id="3.40.50.1820">
    <property type="entry name" value="alpha/beta hydrolase"/>
    <property type="match status" value="1"/>
</dbReference>
<dbReference type="HOGENOM" id="CLU_044139_0_0_1"/>
<protein>
    <recommendedName>
        <fullName evidence="1">DUF676 domain-containing protein</fullName>
    </recommendedName>
</protein>
<dbReference type="STRING" id="436017.A4SAZ4"/>
<evidence type="ECO:0000313" key="2">
    <source>
        <dbReference type="EMBL" id="ABP00843.1"/>
    </source>
</evidence>
<dbReference type="OrthoDB" id="273452at2759"/>
<name>A4SAZ4_OSTLU</name>
<dbReference type="GeneID" id="5006745"/>
<dbReference type="OMA" id="SANDWKF"/>
<evidence type="ECO:0000259" key="1">
    <source>
        <dbReference type="Pfam" id="PF05057"/>
    </source>
</evidence>
<dbReference type="eggNOG" id="KOG4372">
    <property type="taxonomic scope" value="Eukaryota"/>
</dbReference>
<proteinExistence type="predicted"/>
<sequence>MSVVVGVASALRAPRVLDEGRTRRPWRHRRGIRRHELRARVEAARVRDETNEQKTHLFVCVHGLAGTPDDLCAMEARLLSQRGAATHRVTCNAPLNSFDGVDAGARRIVEELREVRKKYPGLRRLTLYGNSLGGIYARYVAGLLYAESKDGTMLDGLTPCTFLTTATPHLGVGPWGYFKIVPEGARNLWARNLGASVEELTLRDGHRRASGRPLLADMADPETKDPVDFIAALGAFERRCAYANAVNDFLVSYETAAISPEYLDSETERRWRTLEKPQIVEEYVVEGSPMPPTTTSTSRGWRKDSLALQRRMASGLRTLTWKHVNVAFPGPTPLAHNKICALQRSEVIERLFKEGEFIVDHQASYLLEPLRRQTSS</sequence>
<dbReference type="SUPFAM" id="SSF53474">
    <property type="entry name" value="alpha/beta-Hydrolases"/>
    <property type="match status" value="1"/>
</dbReference>
<dbReference type="PANTHER" id="PTHR12482">
    <property type="entry name" value="LIPASE ROG1-RELATED-RELATED"/>
    <property type="match status" value="1"/>
</dbReference>
<dbReference type="Pfam" id="PF05057">
    <property type="entry name" value="DUF676"/>
    <property type="match status" value="1"/>
</dbReference>
<dbReference type="Gramene" id="ABP00843">
    <property type="protein sequence ID" value="ABP00843"/>
    <property type="gene ID" value="OSTLU_29432"/>
</dbReference>
<dbReference type="KEGG" id="olu:OSTLU_29432"/>
<feature type="domain" description="DUF676" evidence="1">
    <location>
        <begin position="52"/>
        <end position="255"/>
    </location>
</feature>
<dbReference type="InterPro" id="IPR029058">
    <property type="entry name" value="AB_hydrolase_fold"/>
</dbReference>